<protein>
    <submittedName>
        <fullName evidence="1">Uncharacterized protein</fullName>
    </submittedName>
</protein>
<sequence>MLPGLQTLSANYIILQSEDPDNPTPYWLTPQQCKELDKPFHTCVKELSPPSLQWLNCYSPEKVPQLHEIFNLLGLFKQAKHLDLHFYPKWIALWTAWSTLSDLAKLNLFISITVQIYALFFSLETVKEFLSIIPAKDLRVLILHMDFYVHGPAHWEESGRILFSSFKFPELRTLQILCSIDSGMHEDAWTTLESLLSSVTPQCCPKLTTVKFNIIFYGRVSLAGTAQPSEKQAQIIGDVLLRLPELRTISFSPGVSKFSESAEDIIAKHWFPLLQQKLRVHEARVDEPEYQHRYLLPCWPRHPPNVMTCKYQDLAYEQIQIENNIDE</sequence>
<gene>
    <name evidence="1" type="ORF">EW026_g7777</name>
</gene>
<reference evidence="1 2" key="1">
    <citation type="submission" date="2019-02" db="EMBL/GenBank/DDBJ databases">
        <title>Genome sequencing of the rare red list fungi Phlebia centrifuga.</title>
        <authorList>
            <person name="Buettner E."/>
            <person name="Kellner H."/>
        </authorList>
    </citation>
    <scope>NUCLEOTIDE SEQUENCE [LARGE SCALE GENOMIC DNA]</scope>
    <source>
        <strain evidence="1 2">DSM 108282</strain>
    </source>
</reference>
<organism evidence="1 2">
    <name type="scientific">Hermanssonia centrifuga</name>
    <dbReference type="NCBI Taxonomy" id="98765"/>
    <lineage>
        <taxon>Eukaryota</taxon>
        <taxon>Fungi</taxon>
        <taxon>Dikarya</taxon>
        <taxon>Basidiomycota</taxon>
        <taxon>Agaricomycotina</taxon>
        <taxon>Agaricomycetes</taxon>
        <taxon>Polyporales</taxon>
        <taxon>Meruliaceae</taxon>
        <taxon>Hermanssonia</taxon>
    </lineage>
</organism>
<dbReference type="AlphaFoldDB" id="A0A4S4K6N6"/>
<proteinExistence type="predicted"/>
<dbReference type="EMBL" id="SGPJ01000653">
    <property type="protein sequence ID" value="THG93471.1"/>
    <property type="molecule type" value="Genomic_DNA"/>
</dbReference>
<evidence type="ECO:0000313" key="1">
    <source>
        <dbReference type="EMBL" id="THG93471.1"/>
    </source>
</evidence>
<accession>A0A4S4K6N6</accession>
<evidence type="ECO:0000313" key="2">
    <source>
        <dbReference type="Proteomes" id="UP000309038"/>
    </source>
</evidence>
<keyword evidence="2" id="KW-1185">Reference proteome</keyword>
<comment type="caution">
    <text evidence="1">The sequence shown here is derived from an EMBL/GenBank/DDBJ whole genome shotgun (WGS) entry which is preliminary data.</text>
</comment>
<dbReference type="Proteomes" id="UP000309038">
    <property type="component" value="Unassembled WGS sequence"/>
</dbReference>
<name>A0A4S4K6N6_9APHY</name>